<accession>A0AAV8UWN9</accession>
<proteinExistence type="predicted"/>
<name>A0AAV8UWN9_9RHOD</name>
<evidence type="ECO:0000313" key="3">
    <source>
        <dbReference type="Proteomes" id="UP001157974"/>
    </source>
</evidence>
<evidence type="ECO:0000313" key="2">
    <source>
        <dbReference type="EMBL" id="KAJ8905513.1"/>
    </source>
</evidence>
<reference evidence="2 3" key="1">
    <citation type="journal article" date="2023" name="Nat. Commun.">
        <title>Origin of minicircular mitochondrial genomes in red algae.</title>
        <authorList>
            <person name="Lee Y."/>
            <person name="Cho C.H."/>
            <person name="Lee Y.M."/>
            <person name="Park S.I."/>
            <person name="Yang J.H."/>
            <person name="West J.A."/>
            <person name="Bhattacharya D."/>
            <person name="Yoon H.S."/>
        </authorList>
    </citation>
    <scope>NUCLEOTIDE SEQUENCE [LARGE SCALE GENOMIC DNA]</scope>
    <source>
        <strain evidence="2 3">CCMP1338</strain>
        <tissue evidence="2">Whole cell</tissue>
    </source>
</reference>
<dbReference type="EMBL" id="JAMWBK010000004">
    <property type="protein sequence ID" value="KAJ8905513.1"/>
    <property type="molecule type" value="Genomic_DNA"/>
</dbReference>
<organism evidence="2 3">
    <name type="scientific">Rhodosorus marinus</name>
    <dbReference type="NCBI Taxonomy" id="101924"/>
    <lineage>
        <taxon>Eukaryota</taxon>
        <taxon>Rhodophyta</taxon>
        <taxon>Stylonematophyceae</taxon>
        <taxon>Stylonematales</taxon>
        <taxon>Stylonemataceae</taxon>
        <taxon>Rhodosorus</taxon>
    </lineage>
</organism>
<keyword evidence="3" id="KW-1185">Reference proteome</keyword>
<dbReference type="AlphaFoldDB" id="A0AAV8UWN9"/>
<dbReference type="Proteomes" id="UP001157974">
    <property type="component" value="Unassembled WGS sequence"/>
</dbReference>
<feature type="region of interest" description="Disordered" evidence="1">
    <location>
        <begin position="150"/>
        <end position="169"/>
    </location>
</feature>
<gene>
    <name evidence="2" type="ORF">NDN08_002020</name>
</gene>
<dbReference type="Gene3D" id="3.30.420.100">
    <property type="match status" value="1"/>
</dbReference>
<sequence length="169" mass="19437">MKRIRLRRPTTPFKLALMISNKHIRALVFHRETNEHLLSIGTTDKEVRELIREKKEATGNAKDGLPKHVANTDALDAVSVVLTRRAKELNMEHFELAHRFKATSLPRRFLYNVRSSGIKTQKTIRDPNDWIWVNPMPFFKRVLRGEAVGASRERSTGQEAVPLESQSTN</sequence>
<protein>
    <submittedName>
        <fullName evidence="2">Uncharacterized protein</fullName>
    </submittedName>
</protein>
<comment type="caution">
    <text evidence="2">The sequence shown here is derived from an EMBL/GenBank/DDBJ whole genome shotgun (WGS) entry which is preliminary data.</text>
</comment>
<evidence type="ECO:0000256" key="1">
    <source>
        <dbReference type="SAM" id="MobiDB-lite"/>
    </source>
</evidence>
<dbReference type="SUPFAM" id="SSF53137">
    <property type="entry name" value="Translational machinery components"/>
    <property type="match status" value="1"/>
</dbReference>